<gene>
    <name evidence="2" type="ORF">NBR_LOCUS5716</name>
</gene>
<evidence type="ECO:0000313" key="2">
    <source>
        <dbReference type="EMBL" id="VDL69305.1"/>
    </source>
</evidence>
<reference evidence="4" key="1">
    <citation type="submission" date="2017-02" db="UniProtKB">
        <authorList>
            <consortium name="WormBaseParasite"/>
        </authorList>
    </citation>
    <scope>IDENTIFICATION</scope>
</reference>
<sequence>MGTTDKNSRPQGGVGLNTNEKKKKKEKKKKRKRRKKRKKKNSKKMKKVVPRSSDWLVFKNIHVARIA</sequence>
<evidence type="ECO:0000256" key="1">
    <source>
        <dbReference type="SAM" id="MobiDB-lite"/>
    </source>
</evidence>
<evidence type="ECO:0000313" key="3">
    <source>
        <dbReference type="Proteomes" id="UP000271162"/>
    </source>
</evidence>
<keyword evidence="3" id="KW-1185">Reference proteome</keyword>
<proteinExistence type="predicted"/>
<accession>A0A0N4XT33</accession>
<dbReference type="AlphaFoldDB" id="A0A0N4XT33"/>
<feature type="compositionally biased region" description="Basic residues" evidence="1">
    <location>
        <begin position="21"/>
        <end position="49"/>
    </location>
</feature>
<name>A0A0N4XT33_NIPBR</name>
<dbReference type="EMBL" id="UYSL01019755">
    <property type="protein sequence ID" value="VDL69305.1"/>
    <property type="molecule type" value="Genomic_DNA"/>
</dbReference>
<protein>
    <submittedName>
        <fullName evidence="2 4">Uncharacterized protein</fullName>
    </submittedName>
</protein>
<reference evidence="2 3" key="2">
    <citation type="submission" date="2018-11" db="EMBL/GenBank/DDBJ databases">
        <authorList>
            <consortium name="Pathogen Informatics"/>
        </authorList>
    </citation>
    <scope>NUCLEOTIDE SEQUENCE [LARGE SCALE GENOMIC DNA]</scope>
</reference>
<evidence type="ECO:0000313" key="4">
    <source>
        <dbReference type="WBParaSite" id="NBR_0000571501-mRNA-1"/>
    </source>
</evidence>
<organism evidence="4">
    <name type="scientific">Nippostrongylus brasiliensis</name>
    <name type="common">Rat hookworm</name>
    <dbReference type="NCBI Taxonomy" id="27835"/>
    <lineage>
        <taxon>Eukaryota</taxon>
        <taxon>Metazoa</taxon>
        <taxon>Ecdysozoa</taxon>
        <taxon>Nematoda</taxon>
        <taxon>Chromadorea</taxon>
        <taxon>Rhabditida</taxon>
        <taxon>Rhabditina</taxon>
        <taxon>Rhabditomorpha</taxon>
        <taxon>Strongyloidea</taxon>
        <taxon>Heligmosomidae</taxon>
        <taxon>Nippostrongylus</taxon>
    </lineage>
</organism>
<dbReference type="WBParaSite" id="NBR_0000571501-mRNA-1">
    <property type="protein sequence ID" value="NBR_0000571501-mRNA-1"/>
    <property type="gene ID" value="NBR_0000571501"/>
</dbReference>
<dbReference type="Proteomes" id="UP000271162">
    <property type="component" value="Unassembled WGS sequence"/>
</dbReference>
<feature type="region of interest" description="Disordered" evidence="1">
    <location>
        <begin position="1"/>
        <end position="51"/>
    </location>
</feature>